<evidence type="ECO:0000256" key="1">
    <source>
        <dbReference type="SAM" id="Phobius"/>
    </source>
</evidence>
<dbReference type="AlphaFoldDB" id="T1CSQ2"/>
<accession>T1CSQ2</accession>
<feature type="transmembrane region" description="Helical" evidence="1">
    <location>
        <begin position="12"/>
        <end position="34"/>
    </location>
</feature>
<name>T1CSQ2_9HELI</name>
<evidence type="ECO:0008006" key="4">
    <source>
        <dbReference type="Google" id="ProtNLM"/>
    </source>
</evidence>
<keyword evidence="1" id="KW-0472">Membrane</keyword>
<protein>
    <recommendedName>
        <fullName evidence="4">L-lactate permease</fullName>
    </recommendedName>
</protein>
<keyword evidence="3" id="KW-1185">Reference proteome</keyword>
<comment type="caution">
    <text evidence="2">The sequence shown here is derived from an EMBL/GenBank/DDBJ whole genome shotgun (WGS) entry which is preliminary data.</text>
</comment>
<evidence type="ECO:0000313" key="2">
    <source>
        <dbReference type="EMBL" id="GAD19854.1"/>
    </source>
</evidence>
<organism evidence="2 3">
    <name type="scientific">Helicobacter fennelliae MRY12-0050</name>
    <dbReference type="NCBI Taxonomy" id="1325130"/>
    <lineage>
        <taxon>Bacteria</taxon>
        <taxon>Pseudomonadati</taxon>
        <taxon>Campylobacterota</taxon>
        <taxon>Epsilonproteobacteria</taxon>
        <taxon>Campylobacterales</taxon>
        <taxon>Helicobacteraceae</taxon>
        <taxon>Helicobacter</taxon>
    </lineage>
</organism>
<gene>
    <name evidence="2" type="ORF">HFN_1094</name>
</gene>
<evidence type="ECO:0000313" key="3">
    <source>
        <dbReference type="Proteomes" id="UP000018143"/>
    </source>
</evidence>
<sequence>MEWIQNYNPLGNMWLSALVAFLPIVLFFYVWWCLSSKAMQPGFLRYCLLLL</sequence>
<keyword evidence="1" id="KW-0812">Transmembrane</keyword>
<keyword evidence="1" id="KW-1133">Transmembrane helix</keyword>
<reference evidence="2 3" key="1">
    <citation type="journal article" date="2013" name="Genome Announc.">
        <title>Draft Genome Sequence of Helicobacter fennelliae Strain MRY12-0050, Isolated from a Bacteremia Patient.</title>
        <authorList>
            <person name="Rimbara E."/>
            <person name="Matsui M."/>
            <person name="Mori S."/>
            <person name="Suzuki S."/>
            <person name="Suzuki M."/>
            <person name="Kim H."/>
            <person name="Sekizuka T."/>
            <person name="Kuroda M."/>
            <person name="Shibayama K."/>
        </authorList>
    </citation>
    <scope>NUCLEOTIDE SEQUENCE [LARGE SCALE GENOMIC DNA]</scope>
    <source>
        <strain evidence="2 3">MRY12-0050</strain>
    </source>
</reference>
<proteinExistence type="predicted"/>
<dbReference type="EMBL" id="BASD01000028">
    <property type="protein sequence ID" value="GAD19854.1"/>
    <property type="molecule type" value="Genomic_DNA"/>
</dbReference>
<dbReference type="STRING" id="1325130.HFN_1094"/>
<dbReference type="Proteomes" id="UP000018143">
    <property type="component" value="Unassembled WGS sequence"/>
</dbReference>